<evidence type="ECO:0000313" key="5">
    <source>
        <dbReference type="Proteomes" id="UP000530514"/>
    </source>
</evidence>
<dbReference type="AlphaFoldDB" id="A0A7W1XC21"/>
<keyword evidence="2" id="KW-0472">Membrane</keyword>
<feature type="compositionally biased region" description="Polar residues" evidence="1">
    <location>
        <begin position="226"/>
        <end position="248"/>
    </location>
</feature>
<comment type="caution">
    <text evidence="4">The sequence shown here is derived from an EMBL/GenBank/DDBJ whole genome shotgun (WGS) entry which is preliminary data.</text>
</comment>
<dbReference type="EMBL" id="JACEIP010000023">
    <property type="protein sequence ID" value="MBA4543902.1"/>
    <property type="molecule type" value="Genomic_DNA"/>
</dbReference>
<reference evidence="4 5" key="1">
    <citation type="submission" date="2020-07" db="EMBL/GenBank/DDBJ databases">
        <authorList>
            <person name="Feng H."/>
        </authorList>
    </citation>
    <scope>NUCLEOTIDE SEQUENCE [LARGE SCALE GENOMIC DNA]</scope>
    <source>
        <strain evidence="5">s-11</strain>
    </source>
</reference>
<gene>
    <name evidence="4" type="ORF">H1164_13495</name>
</gene>
<evidence type="ECO:0000256" key="1">
    <source>
        <dbReference type="SAM" id="MobiDB-lite"/>
    </source>
</evidence>
<protein>
    <submittedName>
        <fullName evidence="4">DUF4328 domain-containing protein</fullName>
    </submittedName>
</protein>
<feature type="domain" description="DUF4328" evidence="3">
    <location>
        <begin position="49"/>
        <end position="207"/>
    </location>
</feature>
<evidence type="ECO:0000256" key="2">
    <source>
        <dbReference type="SAM" id="Phobius"/>
    </source>
</evidence>
<evidence type="ECO:0000259" key="3">
    <source>
        <dbReference type="Pfam" id="PF14219"/>
    </source>
</evidence>
<sequence>MAYRSANKRSKALRISLYAFIIINILYLFGSVKEISSYSGFPKNAVPSADEVLSASFLTSLSAVLYLICFIVTIILWCLWIRRTYQNLYAMGIQGLRQTPGWTVGWYFIPVALIWKPYEGMKDAWNACSVSAPPSGTSLQKLAAPSIIKIWWMLWVFSSILSRSSSRFESRAHTAGELTSAAVIAIINALVDIVLTIVAIQLVKKLTERQEEKYHSLAPQPASIPETETSSSFTFKQPETNNAGSDFG</sequence>
<feature type="transmembrane region" description="Helical" evidence="2">
    <location>
        <begin position="181"/>
        <end position="203"/>
    </location>
</feature>
<name>A0A7W1XC21_9BACL</name>
<feature type="transmembrane region" description="Helical" evidence="2">
    <location>
        <begin position="52"/>
        <end position="81"/>
    </location>
</feature>
<accession>A0A7W1XC21</accession>
<dbReference type="OrthoDB" id="4174975at2"/>
<feature type="transmembrane region" description="Helical" evidence="2">
    <location>
        <begin position="12"/>
        <end position="32"/>
    </location>
</feature>
<dbReference type="Pfam" id="PF14219">
    <property type="entry name" value="DUF4328"/>
    <property type="match status" value="1"/>
</dbReference>
<proteinExistence type="predicted"/>
<keyword evidence="2" id="KW-1133">Transmembrane helix</keyword>
<keyword evidence="2" id="KW-0812">Transmembrane</keyword>
<dbReference type="InterPro" id="IPR025565">
    <property type="entry name" value="DUF4328"/>
</dbReference>
<keyword evidence="5" id="KW-1185">Reference proteome</keyword>
<dbReference type="Proteomes" id="UP000530514">
    <property type="component" value="Unassembled WGS sequence"/>
</dbReference>
<feature type="region of interest" description="Disordered" evidence="1">
    <location>
        <begin position="214"/>
        <end position="248"/>
    </location>
</feature>
<evidence type="ECO:0000313" key="4">
    <source>
        <dbReference type="EMBL" id="MBA4543902.1"/>
    </source>
</evidence>
<organism evidence="4 5">
    <name type="scientific">Thermoactinomyces daqus</name>
    <dbReference type="NCBI Taxonomy" id="1329516"/>
    <lineage>
        <taxon>Bacteria</taxon>
        <taxon>Bacillati</taxon>
        <taxon>Bacillota</taxon>
        <taxon>Bacilli</taxon>
        <taxon>Bacillales</taxon>
        <taxon>Thermoactinomycetaceae</taxon>
        <taxon>Thermoactinomyces</taxon>
    </lineage>
</organism>
<dbReference type="RefSeq" id="WP_033102303.1">
    <property type="nucleotide sequence ID" value="NZ_JACEIP010000023.1"/>
</dbReference>